<dbReference type="NCBIfam" id="TIGR00916">
    <property type="entry name" value="2A0604s01"/>
    <property type="match status" value="1"/>
</dbReference>
<dbReference type="InterPro" id="IPR005665">
    <property type="entry name" value="SecF_bac"/>
</dbReference>
<dbReference type="PRINTS" id="PR01755">
    <property type="entry name" value="SECFTRNLCASE"/>
</dbReference>
<dbReference type="GO" id="GO:0006605">
    <property type="term" value="P:protein targeting"/>
    <property type="evidence" value="ECO:0007669"/>
    <property type="project" value="UniProtKB-UniRule"/>
</dbReference>
<comment type="subunit">
    <text evidence="9">Forms a complex with SecD. Part of the essential Sec protein translocation apparatus which comprises SecA, SecYEG and auxiliary proteins SecDF-YajC and YidC.</text>
</comment>
<evidence type="ECO:0000256" key="6">
    <source>
        <dbReference type="ARBA" id="ARBA00022989"/>
    </source>
</evidence>
<dbReference type="GO" id="GO:0065002">
    <property type="term" value="P:intracellular protein transmembrane transport"/>
    <property type="evidence" value="ECO:0007669"/>
    <property type="project" value="UniProtKB-UniRule"/>
</dbReference>
<keyword evidence="6 9" id="KW-1133">Transmembrane helix</keyword>
<proteinExistence type="inferred from homology"/>
<evidence type="ECO:0000256" key="9">
    <source>
        <dbReference type="HAMAP-Rule" id="MF_01464"/>
    </source>
</evidence>
<evidence type="ECO:0000256" key="1">
    <source>
        <dbReference type="ARBA" id="ARBA00004651"/>
    </source>
</evidence>
<keyword evidence="3 9" id="KW-1003">Cell membrane</keyword>
<keyword evidence="4 9" id="KW-0812">Transmembrane</keyword>
<accession>A0A6F8PM63</accession>
<evidence type="ECO:0000313" key="12">
    <source>
        <dbReference type="EMBL" id="BBP43201.1"/>
    </source>
</evidence>
<dbReference type="RefSeq" id="WP_173291025.1">
    <property type="nucleotide sequence ID" value="NZ_AP021888.1"/>
</dbReference>
<comment type="function">
    <text evidence="9">Part of the Sec protein translocase complex. Interacts with the SecYEG preprotein conducting channel. SecDF uses the proton motive force (PMF) to complete protein translocation after the ATP-dependent function of SecA.</text>
</comment>
<comment type="subcellular location">
    <subcellularLocation>
        <location evidence="1 9">Cell membrane</location>
        <topology evidence="1 9">Multi-pass membrane protein</topology>
    </subcellularLocation>
</comment>
<evidence type="ECO:0000256" key="2">
    <source>
        <dbReference type="ARBA" id="ARBA00022448"/>
    </source>
</evidence>
<dbReference type="InterPro" id="IPR022813">
    <property type="entry name" value="SecD/SecF_arch_bac"/>
</dbReference>
<evidence type="ECO:0000256" key="4">
    <source>
        <dbReference type="ARBA" id="ARBA00022692"/>
    </source>
</evidence>
<evidence type="ECO:0000313" key="13">
    <source>
        <dbReference type="Proteomes" id="UP000501466"/>
    </source>
</evidence>
<feature type="transmembrane region" description="Helical" evidence="9">
    <location>
        <begin position="249"/>
        <end position="267"/>
    </location>
</feature>
<evidence type="ECO:0000259" key="11">
    <source>
        <dbReference type="Pfam" id="PF02355"/>
    </source>
</evidence>
<dbReference type="PANTHER" id="PTHR30081">
    <property type="entry name" value="PROTEIN-EXPORT MEMBRANE PROTEIN SEC"/>
    <property type="match status" value="1"/>
</dbReference>
<dbReference type="Pfam" id="PF07549">
    <property type="entry name" value="Sec_GG"/>
    <property type="match status" value="1"/>
</dbReference>
<keyword evidence="13" id="KW-1185">Reference proteome</keyword>
<keyword evidence="5 9" id="KW-0653">Protein transport</keyword>
<gene>
    <name evidence="9 12" type="primary">secF</name>
    <name evidence="12" type="ORF">THMIRHAT_09470</name>
</gene>
<dbReference type="NCBIfam" id="TIGR00966">
    <property type="entry name" value="transloc_SecF"/>
    <property type="match status" value="1"/>
</dbReference>
<reference evidence="13" key="1">
    <citation type="submission" date="2019-11" db="EMBL/GenBank/DDBJ databases">
        <title>Isolation and characterization of two novel species in the genus Thiomicrorhabdus.</title>
        <authorList>
            <person name="Mochizuki J."/>
            <person name="Kojima H."/>
            <person name="Fukui M."/>
        </authorList>
    </citation>
    <scope>NUCLEOTIDE SEQUENCE [LARGE SCALE GENOMIC DNA]</scope>
    <source>
        <strain evidence="13">AkT22</strain>
    </source>
</reference>
<dbReference type="InterPro" id="IPR022646">
    <property type="entry name" value="SecD/SecF_CS"/>
</dbReference>
<keyword evidence="10" id="KW-0175">Coiled coil</keyword>
<evidence type="ECO:0000256" key="10">
    <source>
        <dbReference type="SAM" id="Coils"/>
    </source>
</evidence>
<dbReference type="InterPro" id="IPR048634">
    <property type="entry name" value="SecD_SecF_C"/>
</dbReference>
<feature type="transmembrane region" description="Helical" evidence="9">
    <location>
        <begin position="146"/>
        <end position="163"/>
    </location>
</feature>
<keyword evidence="7 9" id="KW-0811">Translocation</keyword>
<organism evidence="12 13">
    <name type="scientific">Thiosulfativibrio zosterae</name>
    <dbReference type="NCBI Taxonomy" id="2675053"/>
    <lineage>
        <taxon>Bacteria</taxon>
        <taxon>Pseudomonadati</taxon>
        <taxon>Pseudomonadota</taxon>
        <taxon>Gammaproteobacteria</taxon>
        <taxon>Thiotrichales</taxon>
        <taxon>Piscirickettsiaceae</taxon>
        <taxon>Thiosulfativibrio</taxon>
    </lineage>
</organism>
<feature type="coiled-coil region" evidence="10">
    <location>
        <begin position="311"/>
        <end position="349"/>
    </location>
</feature>
<keyword evidence="2 9" id="KW-0813">Transport</keyword>
<evidence type="ECO:0000256" key="3">
    <source>
        <dbReference type="ARBA" id="ARBA00022475"/>
    </source>
</evidence>
<dbReference type="EMBL" id="AP021888">
    <property type="protein sequence ID" value="BBP43201.1"/>
    <property type="molecule type" value="Genomic_DNA"/>
</dbReference>
<dbReference type="GO" id="GO:0043952">
    <property type="term" value="P:protein transport by the Sec complex"/>
    <property type="evidence" value="ECO:0007669"/>
    <property type="project" value="UniProtKB-UniRule"/>
</dbReference>
<evidence type="ECO:0000256" key="8">
    <source>
        <dbReference type="ARBA" id="ARBA00023136"/>
    </source>
</evidence>
<evidence type="ECO:0000256" key="7">
    <source>
        <dbReference type="ARBA" id="ARBA00023010"/>
    </source>
</evidence>
<keyword evidence="8 9" id="KW-0472">Membrane</keyword>
<evidence type="ECO:0000256" key="5">
    <source>
        <dbReference type="ARBA" id="ARBA00022927"/>
    </source>
</evidence>
<dbReference type="Pfam" id="PF02355">
    <property type="entry name" value="SecD_SecF_C"/>
    <property type="match status" value="1"/>
</dbReference>
<feature type="transmembrane region" description="Helical" evidence="9">
    <location>
        <begin position="27"/>
        <end position="45"/>
    </location>
</feature>
<dbReference type="InterPro" id="IPR055344">
    <property type="entry name" value="SecD_SecF_C_bact"/>
</dbReference>
<dbReference type="AlphaFoldDB" id="A0A6F8PM63"/>
<dbReference type="SUPFAM" id="SSF82866">
    <property type="entry name" value="Multidrug efflux transporter AcrB transmembrane domain"/>
    <property type="match status" value="1"/>
</dbReference>
<dbReference type="KEGG" id="tzo:THMIRHAT_09470"/>
<dbReference type="HAMAP" id="MF_01464_B">
    <property type="entry name" value="SecF_B"/>
    <property type="match status" value="1"/>
</dbReference>
<feature type="transmembrane region" description="Helical" evidence="9">
    <location>
        <begin position="273"/>
        <end position="301"/>
    </location>
</feature>
<dbReference type="GO" id="GO:0005886">
    <property type="term" value="C:plasma membrane"/>
    <property type="evidence" value="ECO:0007669"/>
    <property type="project" value="UniProtKB-SubCell"/>
</dbReference>
<sequence length="351" mass="38191">MEAQVTNTNTAAEQPVKQINFMKHRGLAVILSAVMVIASIVGLVYKGLNFGIDFTGGTIIELAYDKPANIETIRNTLRGNGFDDAVVQNFGSVEDVLIRIAPREGVNAATVSNHLMDVLKAQDSGFEMRRVEFVGPQVGDELTEDGALAVIYALLGILIYVALRFEFRFSVGSVVALIHDVVITLGVFAWTQAQFDLTVLAAILAVIGYSLNDTIVVFDRVRENFRTVREGSPVEVTNLAINQMLSRTIMTSLTTLIVLIALFFLGGEIIHNFAMALIVGIFVGTYSSTYVASAIALAMGVSKEDLMKPPKDSAGKEEREAELTRAFLEEEARREAREAAREAAKAAKQAK</sequence>
<protein>
    <recommendedName>
        <fullName evidence="9">Protein-export membrane protein SecF</fullName>
    </recommendedName>
</protein>
<dbReference type="PANTHER" id="PTHR30081:SF8">
    <property type="entry name" value="PROTEIN TRANSLOCASE SUBUNIT SECF"/>
    <property type="match status" value="1"/>
</dbReference>
<dbReference type="Proteomes" id="UP000501466">
    <property type="component" value="Chromosome"/>
</dbReference>
<feature type="domain" description="Protein export membrane protein SecD/SecF C-terminal" evidence="11">
    <location>
        <begin position="117"/>
        <end position="300"/>
    </location>
</feature>
<name>A0A6F8PM63_9GAMM</name>
<feature type="transmembrane region" description="Helical" evidence="9">
    <location>
        <begin position="170"/>
        <end position="191"/>
    </location>
</feature>
<comment type="similarity">
    <text evidence="9">Belongs to the SecD/SecF family. SecF subfamily.</text>
</comment>
<feature type="transmembrane region" description="Helical" evidence="9">
    <location>
        <begin position="197"/>
        <end position="218"/>
    </location>
</feature>
<dbReference type="InterPro" id="IPR022645">
    <property type="entry name" value="SecD/SecF_bac"/>
</dbReference>
<dbReference type="GO" id="GO:0015450">
    <property type="term" value="F:protein-transporting ATPase activity"/>
    <property type="evidence" value="ECO:0007669"/>
    <property type="project" value="InterPro"/>
</dbReference>
<dbReference type="Gene3D" id="1.20.1640.10">
    <property type="entry name" value="Multidrug efflux transporter AcrB transmembrane domain"/>
    <property type="match status" value="1"/>
</dbReference>